<reference evidence="1 2" key="1">
    <citation type="journal article" date="2023" name="Plants (Basel)">
        <title>Bridging the Gap: Combining Genomics and Transcriptomics Approaches to Understand Stylosanthes scabra, an Orphan Legume from the Brazilian Caatinga.</title>
        <authorList>
            <person name="Ferreira-Neto J.R.C."/>
            <person name="da Silva M.D."/>
            <person name="Binneck E."/>
            <person name="de Melo N.F."/>
            <person name="da Silva R.H."/>
            <person name="de Melo A.L.T.M."/>
            <person name="Pandolfi V."/>
            <person name="Bustamante F.O."/>
            <person name="Brasileiro-Vidal A.C."/>
            <person name="Benko-Iseppon A.M."/>
        </authorList>
    </citation>
    <scope>NUCLEOTIDE SEQUENCE [LARGE SCALE GENOMIC DNA]</scope>
    <source>
        <tissue evidence="1">Leaves</tissue>
    </source>
</reference>
<dbReference type="EMBL" id="JASCZI010060543">
    <property type="protein sequence ID" value="MED6133697.1"/>
    <property type="molecule type" value="Genomic_DNA"/>
</dbReference>
<proteinExistence type="predicted"/>
<sequence>MAFFSSNFIGLFSEADEFSGFNREAALCWVLDLLPYFRGFSVHTPPLLSYRFVSGKTDSLWLEKFGSIPGMSATVQANKSTFLFKNIFYRVVLSQRDGLCPPFPALVANLWNRAWWRYDTFLLPI</sequence>
<evidence type="ECO:0000313" key="1">
    <source>
        <dbReference type="EMBL" id="MED6133697.1"/>
    </source>
</evidence>
<keyword evidence="2" id="KW-1185">Reference proteome</keyword>
<name>A0ABU6SBH6_9FABA</name>
<dbReference type="Proteomes" id="UP001341840">
    <property type="component" value="Unassembled WGS sequence"/>
</dbReference>
<organism evidence="1 2">
    <name type="scientific">Stylosanthes scabra</name>
    <dbReference type="NCBI Taxonomy" id="79078"/>
    <lineage>
        <taxon>Eukaryota</taxon>
        <taxon>Viridiplantae</taxon>
        <taxon>Streptophyta</taxon>
        <taxon>Embryophyta</taxon>
        <taxon>Tracheophyta</taxon>
        <taxon>Spermatophyta</taxon>
        <taxon>Magnoliopsida</taxon>
        <taxon>eudicotyledons</taxon>
        <taxon>Gunneridae</taxon>
        <taxon>Pentapetalae</taxon>
        <taxon>rosids</taxon>
        <taxon>fabids</taxon>
        <taxon>Fabales</taxon>
        <taxon>Fabaceae</taxon>
        <taxon>Papilionoideae</taxon>
        <taxon>50 kb inversion clade</taxon>
        <taxon>dalbergioids sensu lato</taxon>
        <taxon>Dalbergieae</taxon>
        <taxon>Pterocarpus clade</taxon>
        <taxon>Stylosanthes</taxon>
    </lineage>
</organism>
<comment type="caution">
    <text evidence="1">The sequence shown here is derived from an EMBL/GenBank/DDBJ whole genome shotgun (WGS) entry which is preliminary data.</text>
</comment>
<evidence type="ECO:0000313" key="2">
    <source>
        <dbReference type="Proteomes" id="UP001341840"/>
    </source>
</evidence>
<accession>A0ABU6SBH6</accession>
<protein>
    <submittedName>
        <fullName evidence="1">Uncharacterized protein</fullName>
    </submittedName>
</protein>
<gene>
    <name evidence="1" type="ORF">PIB30_030555</name>
</gene>